<keyword evidence="3" id="KW-1185">Reference proteome</keyword>
<keyword evidence="1" id="KW-0472">Membrane</keyword>
<protein>
    <recommendedName>
        <fullName evidence="4">DNA-binding transcriptional regulator of glucitol operon</fullName>
    </recommendedName>
</protein>
<evidence type="ECO:0000313" key="3">
    <source>
        <dbReference type="Proteomes" id="UP001165074"/>
    </source>
</evidence>
<evidence type="ECO:0008006" key="4">
    <source>
        <dbReference type="Google" id="ProtNLM"/>
    </source>
</evidence>
<keyword evidence="1" id="KW-0812">Transmembrane</keyword>
<name>A0A9W6S7Z4_9ACTN</name>
<keyword evidence="1" id="KW-1133">Transmembrane helix</keyword>
<feature type="transmembrane region" description="Helical" evidence="1">
    <location>
        <begin position="42"/>
        <end position="62"/>
    </location>
</feature>
<dbReference type="EMBL" id="BSTK01000008">
    <property type="protein sequence ID" value="GLY87372.1"/>
    <property type="molecule type" value="Genomic_DNA"/>
</dbReference>
<proteinExistence type="predicted"/>
<comment type="caution">
    <text evidence="2">The sequence shown here is derived from an EMBL/GenBank/DDBJ whole genome shotgun (WGS) entry which is preliminary data.</text>
</comment>
<reference evidence="2" key="1">
    <citation type="submission" date="2023-03" db="EMBL/GenBank/DDBJ databases">
        <title>Actinoallomurus iriomotensis NBRC 103684.</title>
        <authorList>
            <person name="Ichikawa N."/>
            <person name="Sato H."/>
            <person name="Tonouchi N."/>
        </authorList>
    </citation>
    <scope>NUCLEOTIDE SEQUENCE</scope>
    <source>
        <strain evidence="2">NBRC 103684</strain>
    </source>
</reference>
<dbReference type="AlphaFoldDB" id="A0A9W6S7Z4"/>
<accession>A0A9W6S7Z4</accession>
<evidence type="ECO:0000313" key="2">
    <source>
        <dbReference type="EMBL" id="GLY87372.1"/>
    </source>
</evidence>
<organism evidence="2 3">
    <name type="scientific">Actinoallomurus iriomotensis</name>
    <dbReference type="NCBI Taxonomy" id="478107"/>
    <lineage>
        <taxon>Bacteria</taxon>
        <taxon>Bacillati</taxon>
        <taxon>Actinomycetota</taxon>
        <taxon>Actinomycetes</taxon>
        <taxon>Streptosporangiales</taxon>
        <taxon>Thermomonosporaceae</taxon>
        <taxon>Actinoallomurus</taxon>
    </lineage>
</organism>
<sequence>MRRWPSGPRGGHGLVAWGGGPARFRDGAGTLTYVRRFFTPGWLGLHLIAIVLIGIFLLAGWWQLTRAEGGNLQSWAYVIEWPMFAIFVVAMWIRMVRDELRGKDDPGTVVPERAAPRVEIDDEDDEELAAYNRRLARLNDESTRH</sequence>
<feature type="transmembrane region" description="Helical" evidence="1">
    <location>
        <begin position="74"/>
        <end position="93"/>
    </location>
</feature>
<dbReference type="Proteomes" id="UP001165074">
    <property type="component" value="Unassembled WGS sequence"/>
</dbReference>
<evidence type="ECO:0000256" key="1">
    <source>
        <dbReference type="SAM" id="Phobius"/>
    </source>
</evidence>
<gene>
    <name evidence="2" type="ORF">Airi02_053010</name>
</gene>